<dbReference type="EMBL" id="CP111021">
    <property type="protein sequence ID" value="WAR18117.1"/>
    <property type="molecule type" value="Genomic_DNA"/>
</dbReference>
<evidence type="ECO:0000256" key="5">
    <source>
        <dbReference type="ARBA" id="ARBA00022833"/>
    </source>
</evidence>
<evidence type="ECO:0000259" key="11">
    <source>
        <dbReference type="PROSITE" id="PS50157"/>
    </source>
</evidence>
<comment type="subcellular location">
    <subcellularLocation>
        <location evidence="1">Nucleus</location>
    </subcellularLocation>
</comment>
<keyword evidence="3" id="KW-0677">Repeat</keyword>
<protein>
    <submittedName>
        <fullName evidence="12">PRD16-like protein</fullName>
    </submittedName>
</protein>
<keyword evidence="6" id="KW-0805">Transcription regulation</keyword>
<dbReference type="InterPro" id="IPR051565">
    <property type="entry name" value="Sal_C2H2-zinc-finger"/>
</dbReference>
<dbReference type="Gene3D" id="3.30.160.60">
    <property type="entry name" value="Classic Zinc Finger"/>
    <property type="match status" value="2"/>
</dbReference>
<keyword evidence="2" id="KW-0479">Metal-binding</keyword>
<evidence type="ECO:0000256" key="8">
    <source>
        <dbReference type="ARBA" id="ARBA00023242"/>
    </source>
</evidence>
<gene>
    <name evidence="12" type="ORF">MAR_032711</name>
</gene>
<comment type="similarity">
    <text evidence="9">Belongs to the sal C2H2-type zinc-finger protein family.</text>
</comment>
<evidence type="ECO:0000256" key="4">
    <source>
        <dbReference type="ARBA" id="ARBA00022771"/>
    </source>
</evidence>
<keyword evidence="5" id="KW-0862">Zinc</keyword>
<feature type="domain" description="C2H2-type" evidence="11">
    <location>
        <begin position="42"/>
        <end position="69"/>
    </location>
</feature>
<evidence type="ECO:0000256" key="7">
    <source>
        <dbReference type="ARBA" id="ARBA00023163"/>
    </source>
</evidence>
<sequence>MTKYNFFNVKPIRFSISDTIARKTNIYAQEQLLRNLDTMRKYTCSICGRVNTCQPNLDKHMRTHTGEKPHRCPVCGRGFADKSNLIKHCRNLHPEICV</sequence>
<dbReference type="SUPFAM" id="SSF57667">
    <property type="entry name" value="beta-beta-alpha zinc fingers"/>
    <property type="match status" value="1"/>
</dbReference>
<feature type="domain" description="C2H2-type" evidence="11">
    <location>
        <begin position="70"/>
        <end position="93"/>
    </location>
</feature>
<dbReference type="InterPro" id="IPR013087">
    <property type="entry name" value="Znf_C2H2_type"/>
</dbReference>
<dbReference type="InterPro" id="IPR036236">
    <property type="entry name" value="Znf_C2H2_sf"/>
</dbReference>
<evidence type="ECO:0000256" key="9">
    <source>
        <dbReference type="ARBA" id="ARBA00038474"/>
    </source>
</evidence>
<proteinExistence type="inferred from homology"/>
<evidence type="ECO:0000256" key="10">
    <source>
        <dbReference type="PROSITE-ProRule" id="PRU00042"/>
    </source>
</evidence>
<reference evidence="12" key="1">
    <citation type="submission" date="2022-11" db="EMBL/GenBank/DDBJ databases">
        <title>Centuries of genome instability and evolution in soft-shell clam transmissible cancer (bioRxiv).</title>
        <authorList>
            <person name="Hart S.F.M."/>
            <person name="Yonemitsu M.A."/>
            <person name="Giersch R.M."/>
            <person name="Beal B.F."/>
            <person name="Arriagada G."/>
            <person name="Davis B.W."/>
            <person name="Ostrander E.A."/>
            <person name="Goff S.P."/>
            <person name="Metzger M.J."/>
        </authorList>
    </citation>
    <scope>NUCLEOTIDE SEQUENCE</scope>
    <source>
        <strain evidence="12">MELC-2E11</strain>
        <tissue evidence="12">Siphon/mantle</tissue>
    </source>
</reference>
<evidence type="ECO:0000256" key="2">
    <source>
        <dbReference type="ARBA" id="ARBA00022723"/>
    </source>
</evidence>
<dbReference type="PANTHER" id="PTHR23233">
    <property type="entry name" value="SAL-LIKE PROTEIN"/>
    <property type="match status" value="1"/>
</dbReference>
<evidence type="ECO:0000313" key="13">
    <source>
        <dbReference type="Proteomes" id="UP001164746"/>
    </source>
</evidence>
<organism evidence="12 13">
    <name type="scientific">Mya arenaria</name>
    <name type="common">Soft-shell clam</name>
    <dbReference type="NCBI Taxonomy" id="6604"/>
    <lineage>
        <taxon>Eukaryota</taxon>
        <taxon>Metazoa</taxon>
        <taxon>Spiralia</taxon>
        <taxon>Lophotrochozoa</taxon>
        <taxon>Mollusca</taxon>
        <taxon>Bivalvia</taxon>
        <taxon>Autobranchia</taxon>
        <taxon>Heteroconchia</taxon>
        <taxon>Euheterodonta</taxon>
        <taxon>Imparidentia</taxon>
        <taxon>Neoheterodontei</taxon>
        <taxon>Myida</taxon>
        <taxon>Myoidea</taxon>
        <taxon>Myidae</taxon>
        <taxon>Mya</taxon>
    </lineage>
</organism>
<dbReference type="Proteomes" id="UP001164746">
    <property type="component" value="Chromosome 10"/>
</dbReference>
<keyword evidence="7" id="KW-0804">Transcription</keyword>
<dbReference type="PROSITE" id="PS00028">
    <property type="entry name" value="ZINC_FINGER_C2H2_1"/>
    <property type="match status" value="1"/>
</dbReference>
<evidence type="ECO:0000256" key="3">
    <source>
        <dbReference type="ARBA" id="ARBA00022737"/>
    </source>
</evidence>
<evidence type="ECO:0000256" key="1">
    <source>
        <dbReference type="ARBA" id="ARBA00004123"/>
    </source>
</evidence>
<dbReference type="Pfam" id="PF13465">
    <property type="entry name" value="zf-H2C2_2"/>
    <property type="match status" value="1"/>
</dbReference>
<evidence type="ECO:0000313" key="12">
    <source>
        <dbReference type="EMBL" id="WAR18117.1"/>
    </source>
</evidence>
<keyword evidence="8" id="KW-0539">Nucleus</keyword>
<accession>A0ABY7FAU3</accession>
<evidence type="ECO:0000256" key="6">
    <source>
        <dbReference type="ARBA" id="ARBA00023015"/>
    </source>
</evidence>
<name>A0ABY7FAU3_MYAAR</name>
<dbReference type="SMART" id="SM00355">
    <property type="entry name" value="ZnF_C2H2"/>
    <property type="match status" value="2"/>
</dbReference>
<dbReference type="PANTHER" id="PTHR23233:SF84">
    <property type="entry name" value="FI23031P1"/>
    <property type="match status" value="1"/>
</dbReference>
<keyword evidence="4 10" id="KW-0863">Zinc-finger</keyword>
<dbReference type="PROSITE" id="PS50157">
    <property type="entry name" value="ZINC_FINGER_C2H2_2"/>
    <property type="match status" value="2"/>
</dbReference>
<keyword evidence="13" id="KW-1185">Reference proteome</keyword>